<accession>A0A450S0K9</accession>
<keyword evidence="7" id="KW-0520">NAD</keyword>
<evidence type="ECO:0000256" key="3">
    <source>
        <dbReference type="ARBA" id="ARBA00012943"/>
    </source>
</evidence>
<dbReference type="Pfam" id="PF05222">
    <property type="entry name" value="AlaDh_PNT_N"/>
    <property type="match status" value="1"/>
</dbReference>
<dbReference type="PANTHER" id="PTHR10160:SF19">
    <property type="entry name" value="PROTON-TRANSLOCATING NAD(P)(+) TRANSHYDROGENASE"/>
    <property type="match status" value="1"/>
</dbReference>
<dbReference type="Pfam" id="PF01262">
    <property type="entry name" value="AlaDh_PNT_C"/>
    <property type="match status" value="1"/>
</dbReference>
<evidence type="ECO:0000259" key="12">
    <source>
        <dbReference type="SMART" id="SM01002"/>
    </source>
</evidence>
<comment type="catalytic activity">
    <reaction evidence="8">
        <text>NAD(+) + NADPH + H(+)(in) = NADH + NADP(+) + H(+)(out)</text>
        <dbReference type="Rhea" id="RHEA:47992"/>
        <dbReference type="ChEBI" id="CHEBI:15378"/>
        <dbReference type="ChEBI" id="CHEBI:57540"/>
        <dbReference type="ChEBI" id="CHEBI:57783"/>
        <dbReference type="ChEBI" id="CHEBI:57945"/>
        <dbReference type="ChEBI" id="CHEBI:58349"/>
        <dbReference type="EC" id="7.1.1.1"/>
    </reaction>
</comment>
<keyword evidence="5" id="KW-0521">NADP</keyword>
<keyword evidence="6" id="KW-1278">Translocase</keyword>
<evidence type="ECO:0000256" key="11">
    <source>
        <dbReference type="ARBA" id="ARBA00084087"/>
    </source>
</evidence>
<evidence type="ECO:0000256" key="7">
    <source>
        <dbReference type="ARBA" id="ARBA00023027"/>
    </source>
</evidence>
<evidence type="ECO:0000259" key="13">
    <source>
        <dbReference type="SMART" id="SM01003"/>
    </source>
</evidence>
<evidence type="ECO:0000256" key="9">
    <source>
        <dbReference type="ARBA" id="ARBA00071353"/>
    </source>
</evidence>
<feature type="domain" description="Alanine dehydrogenase/pyridine nucleotide transhydrogenase NAD(H)-binding" evidence="12">
    <location>
        <begin position="146"/>
        <end position="310"/>
    </location>
</feature>
<evidence type="ECO:0000256" key="6">
    <source>
        <dbReference type="ARBA" id="ARBA00022967"/>
    </source>
</evidence>
<dbReference type="AlphaFoldDB" id="A0A450S0K9"/>
<organism evidence="14">
    <name type="scientific">Candidatus Kentrum sp. DK</name>
    <dbReference type="NCBI Taxonomy" id="2126562"/>
    <lineage>
        <taxon>Bacteria</taxon>
        <taxon>Pseudomonadati</taxon>
        <taxon>Pseudomonadota</taxon>
        <taxon>Gammaproteobacteria</taxon>
        <taxon>Candidatus Kentrum</taxon>
    </lineage>
</organism>
<dbReference type="NCBIfam" id="NF006942">
    <property type="entry name" value="PRK09424.1"/>
    <property type="match status" value="1"/>
</dbReference>
<dbReference type="SMART" id="SM01002">
    <property type="entry name" value="AlaDh_PNT_C"/>
    <property type="match status" value="1"/>
</dbReference>
<dbReference type="GO" id="GO:0050661">
    <property type="term" value="F:NADP binding"/>
    <property type="evidence" value="ECO:0007669"/>
    <property type="project" value="TreeGrafter"/>
</dbReference>
<dbReference type="EC" id="7.1.1.1" evidence="3"/>
<gene>
    <name evidence="14" type="ORF">BECKDK2373B_GA0170837_10099</name>
</gene>
<sequence>MKIGIPKETIPGESRVATVPEAVKKFSSKGFTVCVERSAGEAACFTDDAYAEAGAQLVSGDEALGADLVLKVAIPSPAEIDKMKEGAVLCSLLDPCRNEEAVAKLAGKGVTSFAVELIPRTTRAQSMDVLSSQAGIAGYRAIIEAASRYPRFFPMMMTSAGAARPAKLMVLGAGVAGLQAIATARRMGCDVEAFDVRPAVREEIQSLGAKFIDLDIGESGAGEGGYAKELSEEGKKKQQAALTEYLKKANIIVSTALIPCRDAPVLVTEEAVKGLAEGAVIIDLAAAFGGNCPLSEPDKVVVKHGVTIVGLTNYPAMVPGDASAFYARNLFNLVSIMVEEKEGAPAWKDFAEDDITKAAMVTRGGEVVYQKP</sequence>
<evidence type="ECO:0000256" key="5">
    <source>
        <dbReference type="ARBA" id="ARBA00022857"/>
    </source>
</evidence>
<dbReference type="GO" id="GO:0008750">
    <property type="term" value="F:proton-translocating NAD(P)+ transhydrogenase activity"/>
    <property type="evidence" value="ECO:0007669"/>
    <property type="project" value="UniProtKB-EC"/>
</dbReference>
<dbReference type="SUPFAM" id="SSF52283">
    <property type="entry name" value="Formate/glycerate dehydrogenase catalytic domain-like"/>
    <property type="match status" value="1"/>
</dbReference>
<evidence type="ECO:0000256" key="8">
    <source>
        <dbReference type="ARBA" id="ARBA00048202"/>
    </source>
</evidence>
<protein>
    <recommendedName>
        <fullName evidence="9">NAD(P) transhydrogenase subunit alpha part 1</fullName>
        <ecNumber evidence="3">7.1.1.1</ecNumber>
    </recommendedName>
    <alternativeName>
        <fullName evidence="11">Nicotinamide nucleotide transhydrogenase subunit alpha 1</fullName>
    </alternativeName>
    <alternativeName>
        <fullName evidence="10">Pyridine nucleotide transhydrogenase subunit alpha 1</fullName>
    </alternativeName>
</protein>
<name>A0A450S0K9_9GAMM</name>
<dbReference type="InterPro" id="IPR007698">
    <property type="entry name" value="AlaDH/PNT_NAD(H)-bd"/>
</dbReference>
<evidence type="ECO:0000256" key="1">
    <source>
        <dbReference type="ARBA" id="ARBA00003943"/>
    </source>
</evidence>
<dbReference type="InterPro" id="IPR007886">
    <property type="entry name" value="AlaDH/PNT_N"/>
</dbReference>
<dbReference type="InterPro" id="IPR036291">
    <property type="entry name" value="NAD(P)-bd_dom_sf"/>
</dbReference>
<comment type="function">
    <text evidence="1">The transhydrogenation between NADH and NADP is coupled to respiration and ATP hydrolysis and functions as a proton pump across the membrane.</text>
</comment>
<keyword evidence="4" id="KW-0547">Nucleotide-binding</keyword>
<dbReference type="EMBL" id="CAADEX010000009">
    <property type="protein sequence ID" value="VFJ45147.1"/>
    <property type="molecule type" value="Genomic_DNA"/>
</dbReference>
<evidence type="ECO:0000256" key="10">
    <source>
        <dbReference type="ARBA" id="ARBA00076996"/>
    </source>
</evidence>
<evidence type="ECO:0000313" key="14">
    <source>
        <dbReference type="EMBL" id="VFJ45147.1"/>
    </source>
</evidence>
<evidence type="ECO:0000256" key="4">
    <source>
        <dbReference type="ARBA" id="ARBA00022741"/>
    </source>
</evidence>
<dbReference type="SUPFAM" id="SSF51735">
    <property type="entry name" value="NAD(P)-binding Rossmann-fold domains"/>
    <property type="match status" value="1"/>
</dbReference>
<dbReference type="CDD" id="cd05304">
    <property type="entry name" value="Rubrum_tdh"/>
    <property type="match status" value="1"/>
</dbReference>
<dbReference type="Gene3D" id="3.40.50.720">
    <property type="entry name" value="NAD(P)-binding Rossmann-like Domain"/>
    <property type="match status" value="2"/>
</dbReference>
<proteinExistence type="inferred from homology"/>
<dbReference type="SMART" id="SM01003">
    <property type="entry name" value="AlaDh_PNT_N"/>
    <property type="match status" value="1"/>
</dbReference>
<dbReference type="FunFam" id="3.40.50.720:FF:000188">
    <property type="entry name" value="NAD(P) transhydrogenase alpha subunit 1"/>
    <property type="match status" value="1"/>
</dbReference>
<comment type="similarity">
    <text evidence="2">Belongs to the AlaDH/PNT family.</text>
</comment>
<dbReference type="GO" id="GO:0005886">
    <property type="term" value="C:plasma membrane"/>
    <property type="evidence" value="ECO:0007669"/>
    <property type="project" value="TreeGrafter"/>
</dbReference>
<evidence type="ECO:0000256" key="2">
    <source>
        <dbReference type="ARBA" id="ARBA00005689"/>
    </source>
</evidence>
<dbReference type="PANTHER" id="PTHR10160">
    <property type="entry name" value="NAD(P) TRANSHYDROGENASE"/>
    <property type="match status" value="1"/>
</dbReference>
<reference evidence="14" key="1">
    <citation type="submission" date="2019-02" db="EMBL/GenBank/DDBJ databases">
        <authorList>
            <person name="Gruber-Vodicka R. H."/>
            <person name="Seah K. B. B."/>
        </authorList>
    </citation>
    <scope>NUCLEOTIDE SEQUENCE</scope>
    <source>
        <strain evidence="14">BECK_DK47</strain>
    </source>
</reference>
<feature type="domain" description="Alanine dehydrogenase/pyridine nucleotide transhydrogenase N-terminal" evidence="13">
    <location>
        <begin position="4"/>
        <end position="137"/>
    </location>
</feature>
<dbReference type="GO" id="GO:0006740">
    <property type="term" value="P:NADPH regeneration"/>
    <property type="evidence" value="ECO:0007669"/>
    <property type="project" value="TreeGrafter"/>
</dbReference>